<feature type="region of interest" description="Disordered" evidence="1">
    <location>
        <begin position="644"/>
        <end position="691"/>
    </location>
</feature>
<gene>
    <name evidence="2" type="ORF">PCAR00345_LOCUS36931</name>
</gene>
<feature type="compositionally biased region" description="Gly residues" evidence="1">
    <location>
        <begin position="512"/>
        <end position="523"/>
    </location>
</feature>
<feature type="compositionally biased region" description="Low complexity" evidence="1">
    <location>
        <begin position="153"/>
        <end position="181"/>
    </location>
</feature>
<feature type="region of interest" description="Disordered" evidence="1">
    <location>
        <begin position="485"/>
        <end position="606"/>
    </location>
</feature>
<evidence type="ECO:0000313" key="2">
    <source>
        <dbReference type="EMBL" id="CAE0784226.1"/>
    </source>
</evidence>
<protein>
    <submittedName>
        <fullName evidence="2">Uncharacterized protein</fullName>
    </submittedName>
</protein>
<organism evidence="2">
    <name type="scientific">Chrysotila carterae</name>
    <name type="common">Marine alga</name>
    <name type="synonym">Syracosphaera carterae</name>
    <dbReference type="NCBI Taxonomy" id="13221"/>
    <lineage>
        <taxon>Eukaryota</taxon>
        <taxon>Haptista</taxon>
        <taxon>Haptophyta</taxon>
        <taxon>Prymnesiophyceae</taxon>
        <taxon>Isochrysidales</taxon>
        <taxon>Isochrysidaceae</taxon>
        <taxon>Chrysotila</taxon>
    </lineage>
</organism>
<reference evidence="2" key="1">
    <citation type="submission" date="2021-01" db="EMBL/GenBank/DDBJ databases">
        <authorList>
            <person name="Corre E."/>
            <person name="Pelletier E."/>
            <person name="Niang G."/>
            <person name="Scheremetjew M."/>
            <person name="Finn R."/>
            <person name="Kale V."/>
            <person name="Holt S."/>
            <person name="Cochrane G."/>
            <person name="Meng A."/>
            <person name="Brown T."/>
            <person name="Cohen L."/>
        </authorList>
    </citation>
    <scope>NUCLEOTIDE SEQUENCE</scope>
    <source>
        <strain evidence="2">CCMP645</strain>
    </source>
</reference>
<feature type="compositionally biased region" description="Pro residues" evidence="1">
    <location>
        <begin position="675"/>
        <end position="686"/>
    </location>
</feature>
<dbReference type="AlphaFoldDB" id="A0A7S4FAY3"/>
<feature type="region of interest" description="Disordered" evidence="1">
    <location>
        <begin position="114"/>
        <end position="196"/>
    </location>
</feature>
<accession>A0A7S4FAY3</accession>
<proteinExistence type="predicted"/>
<evidence type="ECO:0000256" key="1">
    <source>
        <dbReference type="SAM" id="MobiDB-lite"/>
    </source>
</evidence>
<dbReference type="EMBL" id="HBIZ01058898">
    <property type="protein sequence ID" value="CAE0784226.1"/>
    <property type="molecule type" value="Transcribed_RNA"/>
</dbReference>
<feature type="compositionally biased region" description="Pro residues" evidence="1">
    <location>
        <begin position="497"/>
        <end position="509"/>
    </location>
</feature>
<sequence>MADPAEECEPCVCCACKEIMVDMDGKRRKATDCAHDCSSCHLKMHAPMVCAYVWFPVVSSNAREFCSKACLLEYSKCKRENGQLYKVVPEKYRQDEAKPPPDLQRAMDALHSAVEGEGEGDKSAGNGKPDENTLPTDTAQGSQQPGGAGATGQDGTAAAPAGAPAAAPAFAEDLGGANEGPAPDPAPAAPAGAEEGVPEPPVVCSFHGSLVVGDRVKFNFAGTPSKDEWHGGVVGSKSEGGMYVGFDDGDLRQFERQEMQGLHELGMLLRMGAGEHSGLINNAFVADMAVGVTMLKEGRMGTPKVVGVLVGKHAHGIAGLPVHVAHFVDASAFATEEPAEGGRILRAAAQKCTAAVAEARKGYHTFRCGDYVECTADAAKETSVAVFGVMVCFLSTQLRRVLVLCEDPDKDNLDASQFFLAPWAMWSRVPTAPRADGSHDVDDDEAVCAATASCVQKMRTAWTELDPLKKIHSQSAIVYAVTGKGRGLPPSVRLKPQPKPHAPPNPRTPKPSGGGRGKQGGRGGVRKSKPAGAPAPAPTPSDGRTPQPLRTRRDRGELDGSEGALPSPRRNLTDLTGSDDRGSVTDVQSMQDFGEEQGADGGDDDAELVRLRAKLAAAKRAAQDRKVAQEKEKAKIMQELLALEQEKEHSGMAPAAQQPAQPPPQLYQHGVCQPPSTPTHRPPPPSFQIAPNLPAAAGLQHYRQHQPAQQYWWPQQLQDAPPTMCESHAASSASQITPESERAISRTIAILQAQQFEDGVEGLAGKIAGSKYDREKMRKDRKRKSDGF</sequence>
<name>A0A7S4FAY3_CHRCT</name>
<feature type="region of interest" description="Disordered" evidence="1">
    <location>
        <begin position="767"/>
        <end position="788"/>
    </location>
</feature>
<feature type="compositionally biased region" description="Acidic residues" evidence="1">
    <location>
        <begin position="593"/>
        <end position="606"/>
    </location>
</feature>
<feature type="compositionally biased region" description="Basic and acidic residues" evidence="1">
    <location>
        <begin position="771"/>
        <end position="788"/>
    </location>
</feature>